<dbReference type="SUPFAM" id="SSF53756">
    <property type="entry name" value="UDP-Glycosyltransferase/glycogen phosphorylase"/>
    <property type="match status" value="1"/>
</dbReference>
<organism evidence="1 2">
    <name type="scientific">Burkholderia cenocepacia</name>
    <dbReference type="NCBI Taxonomy" id="95486"/>
    <lineage>
        <taxon>Bacteria</taxon>
        <taxon>Pseudomonadati</taxon>
        <taxon>Pseudomonadota</taxon>
        <taxon>Betaproteobacteria</taxon>
        <taxon>Burkholderiales</taxon>
        <taxon>Burkholderiaceae</taxon>
        <taxon>Burkholderia</taxon>
        <taxon>Burkholderia cepacia complex</taxon>
    </lineage>
</organism>
<name>A0AAD0N744_9BURK</name>
<sequence>MRLRRALRYRLSCSGAWCSAISRSTGSGHERVRGRSFAVPATGRARAPACAGGARNREGFESLGRSLVKNRVLMVMTRDIPQDVSNGRERTLSFIRKAIGDHMDVTEFKIRSVFEDGGWRAKIGAAVRVGWSVLRGAPCALQVAMFSHPRKRTALLRAVETIKPDVIYFDGIRLVDYAILVRRSVPGCRIVVDFDDLMSRRANILREQDFPLSAGYLEKSIPGPFVRLANARLVRNAFLGYEAFALKRQERAAIDSSHAVTLVSTEDAQSLRRSLTNDEAVKTHVIAPPMHALVPMRRPTAPFRFVFIGSDRQLQNRLAIEYLVALWARIRPATPLVIYGRMAGRYAPVPNVEFAGFAPTQADVYTGCSIALCPAFLRGGIKSKVLEAVSYGCVPVGNEAAFEGLGFHDEALAMSDARLERFVADPAADLDRVVAAATRFAAYCEQHFSMPVFDRRWRELIAPPAGSPS</sequence>
<dbReference type="Pfam" id="PF13692">
    <property type="entry name" value="Glyco_trans_1_4"/>
    <property type="match status" value="1"/>
</dbReference>
<evidence type="ECO:0008006" key="3">
    <source>
        <dbReference type="Google" id="ProtNLM"/>
    </source>
</evidence>
<gene>
    <name evidence="1" type="ORF">B9Z07_02985</name>
</gene>
<evidence type="ECO:0000313" key="2">
    <source>
        <dbReference type="Proteomes" id="UP000244809"/>
    </source>
</evidence>
<accession>A0AAD0N744</accession>
<dbReference type="Proteomes" id="UP000244809">
    <property type="component" value="Chromosome 1"/>
</dbReference>
<evidence type="ECO:0000313" key="1">
    <source>
        <dbReference type="EMBL" id="AWG27924.1"/>
    </source>
</evidence>
<protein>
    <recommendedName>
        <fullName evidence="3">Glycosyltransferase</fullName>
    </recommendedName>
</protein>
<proteinExistence type="predicted"/>
<reference evidence="1 2" key="1">
    <citation type="submission" date="2017-04" db="EMBL/GenBank/DDBJ databases">
        <title>Complete genome sequence of Burkholderia cenocepacia PC184 Midwest clone.</title>
        <authorList>
            <person name="Mulks M.H."/>
            <person name="Cooper V.S."/>
        </authorList>
    </citation>
    <scope>NUCLEOTIDE SEQUENCE [LARGE SCALE GENOMIC DNA]</scope>
    <source>
        <strain evidence="1 2">PC184 Mulks</strain>
    </source>
</reference>
<dbReference type="EMBL" id="CP021067">
    <property type="protein sequence ID" value="AWG27924.1"/>
    <property type="molecule type" value="Genomic_DNA"/>
</dbReference>
<dbReference type="AlphaFoldDB" id="A0AAD0N744"/>